<proteinExistence type="predicted"/>
<evidence type="ECO:0000256" key="6">
    <source>
        <dbReference type="ARBA" id="ARBA00023136"/>
    </source>
</evidence>
<keyword evidence="3" id="KW-1003">Cell membrane</keyword>
<evidence type="ECO:0000256" key="5">
    <source>
        <dbReference type="ARBA" id="ARBA00022989"/>
    </source>
</evidence>
<dbReference type="SUPFAM" id="SSF161098">
    <property type="entry name" value="MetI-like"/>
    <property type="match status" value="1"/>
</dbReference>
<dbReference type="PROSITE" id="PS50928">
    <property type="entry name" value="ABC_TM1"/>
    <property type="match status" value="1"/>
</dbReference>
<evidence type="ECO:0000313" key="9">
    <source>
        <dbReference type="EMBL" id="MPN21265.1"/>
    </source>
</evidence>
<dbReference type="Gene3D" id="1.10.3720.10">
    <property type="entry name" value="MetI-like"/>
    <property type="match status" value="1"/>
</dbReference>
<dbReference type="GO" id="GO:0005886">
    <property type="term" value="C:plasma membrane"/>
    <property type="evidence" value="ECO:0007669"/>
    <property type="project" value="UniProtKB-SubCell"/>
</dbReference>
<dbReference type="Pfam" id="PF00528">
    <property type="entry name" value="BPD_transp_1"/>
    <property type="match status" value="1"/>
</dbReference>
<feature type="transmembrane region" description="Helical" evidence="7">
    <location>
        <begin position="53"/>
        <end position="77"/>
    </location>
</feature>
<keyword evidence="5 7" id="KW-1133">Transmembrane helix</keyword>
<dbReference type="PANTHER" id="PTHR30450">
    <property type="entry name" value="ABC TRANSPORTER PERMEASE"/>
    <property type="match status" value="1"/>
</dbReference>
<keyword evidence="6 7" id="KW-0472">Membrane</keyword>
<comment type="subcellular location">
    <subcellularLocation>
        <location evidence="1">Cell membrane</location>
        <topology evidence="1">Multi-pass membrane protein</topology>
    </subcellularLocation>
</comment>
<evidence type="ECO:0000256" key="1">
    <source>
        <dbReference type="ARBA" id="ARBA00004651"/>
    </source>
</evidence>
<evidence type="ECO:0000256" key="3">
    <source>
        <dbReference type="ARBA" id="ARBA00022475"/>
    </source>
</evidence>
<protein>
    <submittedName>
        <fullName evidence="9">D-methionine transport system permease protein MetI</fullName>
    </submittedName>
</protein>
<evidence type="ECO:0000256" key="2">
    <source>
        <dbReference type="ARBA" id="ARBA00022448"/>
    </source>
</evidence>
<feature type="domain" description="ABC transmembrane type-1" evidence="8">
    <location>
        <begin position="14"/>
        <end position="208"/>
    </location>
</feature>
<organism evidence="9">
    <name type="scientific">bioreactor metagenome</name>
    <dbReference type="NCBI Taxonomy" id="1076179"/>
    <lineage>
        <taxon>unclassified sequences</taxon>
        <taxon>metagenomes</taxon>
        <taxon>ecological metagenomes</taxon>
    </lineage>
</organism>
<dbReference type="InterPro" id="IPR000515">
    <property type="entry name" value="MetI-like"/>
</dbReference>
<dbReference type="InterPro" id="IPR035906">
    <property type="entry name" value="MetI-like_sf"/>
</dbReference>
<dbReference type="GO" id="GO:0048473">
    <property type="term" value="P:D-methionine transmembrane transport"/>
    <property type="evidence" value="ECO:0007669"/>
    <property type="project" value="TreeGrafter"/>
</dbReference>
<feature type="transmembrane region" description="Helical" evidence="7">
    <location>
        <begin position="83"/>
        <end position="106"/>
    </location>
</feature>
<feature type="transmembrane region" description="Helical" evidence="7">
    <location>
        <begin position="147"/>
        <end position="170"/>
    </location>
</feature>
<sequence>MLTADVISKLGIGAVETLYMTLFTTVFGYIIGLPLGVLLAVTGKGGLKENKTVYKVLDFIVNIVRSVPFLILLILLIPYTRAIIGKSYGTTATIVPLVVSAAPFIARMVESSLREVDEGVIEAARSMGAGIFTIITKVMIVEAKTSLIDGATIALGTIFGYSAMAGVVGGGGLGDIAIRYGLYRFDAEKMWITVILLVILVQILQTIGMNISKRTDKRRI</sequence>
<keyword evidence="4 7" id="KW-0812">Transmembrane</keyword>
<feature type="transmembrane region" description="Helical" evidence="7">
    <location>
        <begin position="18"/>
        <end position="41"/>
    </location>
</feature>
<dbReference type="InterPro" id="IPR051322">
    <property type="entry name" value="AA_ABC_Transporter_Permease"/>
</dbReference>
<dbReference type="FunFam" id="1.10.3720.10:FF:000002">
    <property type="entry name" value="D-methionine ABC transporter permease MetI"/>
    <property type="match status" value="1"/>
</dbReference>
<dbReference type="CDD" id="cd06261">
    <property type="entry name" value="TM_PBP2"/>
    <property type="match status" value="1"/>
</dbReference>
<feature type="transmembrane region" description="Helical" evidence="7">
    <location>
        <begin position="190"/>
        <end position="211"/>
    </location>
</feature>
<dbReference type="PANTHER" id="PTHR30450:SF1">
    <property type="entry name" value="D-METHIONINE TRANSPORT SYSTEM PERMEASE PROTEIN METI-RELATED"/>
    <property type="match status" value="1"/>
</dbReference>
<reference evidence="9" key="1">
    <citation type="submission" date="2019-08" db="EMBL/GenBank/DDBJ databases">
        <authorList>
            <person name="Kucharzyk K."/>
            <person name="Murdoch R.W."/>
            <person name="Higgins S."/>
            <person name="Loffler F."/>
        </authorList>
    </citation>
    <scope>NUCLEOTIDE SEQUENCE</scope>
</reference>
<name>A0A645G3P5_9ZZZZ</name>
<dbReference type="AlphaFoldDB" id="A0A645G3P5"/>
<evidence type="ECO:0000259" key="8">
    <source>
        <dbReference type="PROSITE" id="PS50928"/>
    </source>
</evidence>
<gene>
    <name evidence="9" type="primary">metI_15</name>
    <name evidence="9" type="ORF">SDC9_168644</name>
</gene>
<dbReference type="NCBIfam" id="NF008049">
    <property type="entry name" value="PRK10782.1"/>
    <property type="match status" value="1"/>
</dbReference>
<accession>A0A645G3P5</accession>
<comment type="caution">
    <text evidence="9">The sequence shown here is derived from an EMBL/GenBank/DDBJ whole genome shotgun (WGS) entry which is preliminary data.</text>
</comment>
<dbReference type="EMBL" id="VSSQ01069217">
    <property type="protein sequence ID" value="MPN21265.1"/>
    <property type="molecule type" value="Genomic_DNA"/>
</dbReference>
<keyword evidence="2" id="KW-0813">Transport</keyword>
<evidence type="ECO:0000256" key="4">
    <source>
        <dbReference type="ARBA" id="ARBA00022692"/>
    </source>
</evidence>
<evidence type="ECO:0000256" key="7">
    <source>
        <dbReference type="SAM" id="Phobius"/>
    </source>
</evidence>